<dbReference type="EC" id="4.2.1.11" evidence="3 9"/>
<keyword evidence="9" id="KW-0963">Cytoplasm</keyword>
<feature type="binding site" evidence="9">
    <location>
        <position position="387"/>
    </location>
    <ligand>
        <name>(2R)-2-phosphoglycerate</name>
        <dbReference type="ChEBI" id="CHEBI:58289"/>
    </ligand>
</feature>
<feature type="active site" description="Proton donor" evidence="9 10">
    <location>
        <position position="202"/>
    </location>
</feature>
<gene>
    <name evidence="9 15" type="primary">eno</name>
    <name evidence="15" type="ORF">ENX07_05935</name>
</gene>
<dbReference type="EMBL" id="DTMQ01000039">
    <property type="protein sequence ID" value="HGE99591.1"/>
    <property type="molecule type" value="Genomic_DNA"/>
</dbReference>
<feature type="binding site" evidence="9 12">
    <location>
        <position position="239"/>
    </location>
    <ligand>
        <name>Mg(2+)</name>
        <dbReference type="ChEBI" id="CHEBI:18420"/>
    </ligand>
</feature>
<dbReference type="GO" id="GO:0009986">
    <property type="term" value="C:cell surface"/>
    <property type="evidence" value="ECO:0007669"/>
    <property type="project" value="UniProtKB-SubCell"/>
</dbReference>
<evidence type="ECO:0000256" key="1">
    <source>
        <dbReference type="ARBA" id="ARBA00005031"/>
    </source>
</evidence>
<comment type="caution">
    <text evidence="15">The sequence shown here is derived from an EMBL/GenBank/DDBJ whole genome shotgun (WGS) entry which is preliminary data.</text>
</comment>
<evidence type="ECO:0000256" key="8">
    <source>
        <dbReference type="ARBA" id="ARBA00023239"/>
    </source>
</evidence>
<dbReference type="SMART" id="SM01193">
    <property type="entry name" value="Enolase_N"/>
    <property type="match status" value="1"/>
</dbReference>
<dbReference type="Gene3D" id="3.20.20.120">
    <property type="entry name" value="Enolase-like C-terminal domain"/>
    <property type="match status" value="1"/>
</dbReference>
<comment type="subcellular location">
    <subcellularLocation>
        <location evidence="9">Cytoplasm</location>
    </subcellularLocation>
    <subcellularLocation>
        <location evidence="9">Secreted</location>
    </subcellularLocation>
    <subcellularLocation>
        <location evidence="9">Cell surface</location>
    </subcellularLocation>
    <text evidence="9">Fractions of enolase are present in both the cytoplasm and on the cell surface.</text>
</comment>
<dbReference type="InterPro" id="IPR020811">
    <property type="entry name" value="Enolase_N"/>
</dbReference>
<feature type="binding site" evidence="9">
    <location>
        <position position="365"/>
    </location>
    <ligand>
        <name>(2R)-2-phosphoglycerate</name>
        <dbReference type="ChEBI" id="CHEBI:58289"/>
    </ligand>
</feature>
<dbReference type="InterPro" id="IPR029017">
    <property type="entry name" value="Enolase-like_N"/>
</dbReference>
<dbReference type="HAMAP" id="MF_00318">
    <property type="entry name" value="Enolase"/>
    <property type="match status" value="1"/>
</dbReference>
<keyword evidence="15" id="KW-0670">Pyruvate</keyword>
<feature type="binding site" evidence="11">
    <location>
        <position position="284"/>
    </location>
    <ligand>
        <name>substrate</name>
    </ligand>
</feature>
<protein>
    <recommendedName>
        <fullName evidence="4 9">Enolase</fullName>
        <ecNumber evidence="3 9">4.2.1.11</ecNumber>
    </recommendedName>
    <alternativeName>
        <fullName evidence="9">2-phospho-D-glycerate hydro-lyase</fullName>
    </alternativeName>
    <alternativeName>
        <fullName evidence="9">2-phosphoglycerate dehydratase</fullName>
    </alternativeName>
</protein>
<keyword evidence="6 9" id="KW-0460">Magnesium</keyword>
<dbReference type="SFLD" id="SFLDS00001">
    <property type="entry name" value="Enolase"/>
    <property type="match status" value="1"/>
</dbReference>
<keyword evidence="8 9" id="KW-0456">Lyase</keyword>
<evidence type="ECO:0000256" key="6">
    <source>
        <dbReference type="ARBA" id="ARBA00022842"/>
    </source>
</evidence>
<dbReference type="SUPFAM" id="SSF54826">
    <property type="entry name" value="Enolase N-terminal domain-like"/>
    <property type="match status" value="1"/>
</dbReference>
<dbReference type="Gene3D" id="3.30.390.10">
    <property type="entry name" value="Enolase-like, N-terminal domain"/>
    <property type="match status" value="1"/>
</dbReference>
<dbReference type="NCBIfam" id="TIGR01060">
    <property type="entry name" value="eno"/>
    <property type="match status" value="1"/>
</dbReference>
<feature type="domain" description="Enolase N-terminal" evidence="14">
    <location>
        <begin position="8"/>
        <end position="131"/>
    </location>
</feature>
<feature type="binding site" evidence="9 12">
    <location>
        <position position="284"/>
    </location>
    <ligand>
        <name>Mg(2+)</name>
        <dbReference type="ChEBI" id="CHEBI:18420"/>
    </ligand>
</feature>
<dbReference type="InterPro" id="IPR000941">
    <property type="entry name" value="Enolase"/>
</dbReference>
<feature type="binding site" evidence="9">
    <location>
        <position position="366"/>
    </location>
    <ligand>
        <name>(2R)-2-phosphoglycerate</name>
        <dbReference type="ChEBI" id="CHEBI:58289"/>
    </ligand>
</feature>
<dbReference type="GO" id="GO:0004634">
    <property type="term" value="F:phosphopyruvate hydratase activity"/>
    <property type="evidence" value="ECO:0007669"/>
    <property type="project" value="UniProtKB-UniRule"/>
</dbReference>
<sequence>MRYNGSLIEEIRGREILDSRGDPTLEVEVITKSGDRGICQVPAGKSKGKKEVEEIRDGDERYQGKGVRKAVELLRKAKEKLCGLSVLEQPLIDSTLRSIFGSSGGNITTGVSIACCKAAANFLSIPLYLYLGGNLGKFLPIPQFNLINGGKHAPNNLSIQEFLVMPIGAQTFSDALRFGVEVYKALERILAKKGLLTGVGDEGGFSPNLKDNESALNLLFQAIEAANYEPGIDLFFALDCAASEFYDEKENLYHLKPEGKRLTSEELIGLYEDWVKKYPLISIEDGLSEKDWAGWKVLTDKLGKKIQLVGDDIFVTSPSLLTKGIKEGIANAVLVKVNQVGTLTEALECISLAQRSRYAPVISHRSGETEDTFISHLAFATNSYQIKSGAPCRGERVCKYNELLRIEEETKAKYAGSFFFTLYGQRFSRPGSNV</sequence>
<feature type="binding site" evidence="11">
    <location>
        <position position="311"/>
    </location>
    <ligand>
        <name>substrate</name>
    </ligand>
</feature>
<feature type="active site" description="Proton acceptor" evidence="9 10">
    <location>
        <position position="336"/>
    </location>
</feature>
<evidence type="ECO:0000256" key="3">
    <source>
        <dbReference type="ARBA" id="ARBA00012058"/>
    </source>
</evidence>
<comment type="similarity">
    <text evidence="2 9">Belongs to the enolase family.</text>
</comment>
<dbReference type="Pfam" id="PF00113">
    <property type="entry name" value="Enolase_C"/>
    <property type="match status" value="1"/>
</dbReference>
<evidence type="ECO:0000256" key="5">
    <source>
        <dbReference type="ARBA" id="ARBA00022525"/>
    </source>
</evidence>
<feature type="binding site" evidence="9">
    <location>
        <position position="336"/>
    </location>
    <ligand>
        <name>(2R)-2-phosphoglycerate</name>
        <dbReference type="ChEBI" id="CHEBI:58289"/>
    </ligand>
</feature>
<comment type="catalytic activity">
    <reaction evidence="9">
        <text>(2R)-2-phosphoglycerate = phosphoenolpyruvate + H2O</text>
        <dbReference type="Rhea" id="RHEA:10164"/>
        <dbReference type="ChEBI" id="CHEBI:15377"/>
        <dbReference type="ChEBI" id="CHEBI:58289"/>
        <dbReference type="ChEBI" id="CHEBI:58702"/>
        <dbReference type="EC" id="4.2.1.11"/>
    </reaction>
</comment>
<dbReference type="PIRSF" id="PIRSF001400">
    <property type="entry name" value="Enolase"/>
    <property type="match status" value="1"/>
</dbReference>
<keyword evidence="5 9" id="KW-0964">Secreted</keyword>
<feature type="binding site" evidence="9">
    <location>
        <position position="160"/>
    </location>
    <ligand>
        <name>(2R)-2-phosphoglycerate</name>
        <dbReference type="ChEBI" id="CHEBI:58289"/>
    </ligand>
</feature>
<dbReference type="PRINTS" id="PR00148">
    <property type="entry name" value="ENOLASE"/>
</dbReference>
<dbReference type="SFLD" id="SFLDG00178">
    <property type="entry name" value="enolase"/>
    <property type="match status" value="1"/>
</dbReference>
<organism evidence="15">
    <name type="scientific">candidate division WOR-3 bacterium</name>
    <dbReference type="NCBI Taxonomy" id="2052148"/>
    <lineage>
        <taxon>Bacteria</taxon>
        <taxon>Bacteria division WOR-3</taxon>
    </lineage>
</organism>
<dbReference type="SMART" id="SM01192">
    <property type="entry name" value="Enolase_C"/>
    <property type="match status" value="1"/>
</dbReference>
<evidence type="ECO:0000256" key="4">
    <source>
        <dbReference type="ARBA" id="ARBA00017068"/>
    </source>
</evidence>
<dbReference type="Pfam" id="PF03952">
    <property type="entry name" value="Enolase_N"/>
    <property type="match status" value="1"/>
</dbReference>
<feature type="binding site" evidence="9 12">
    <location>
        <position position="311"/>
    </location>
    <ligand>
        <name>Mg(2+)</name>
        <dbReference type="ChEBI" id="CHEBI:18420"/>
    </ligand>
</feature>
<dbReference type="InterPro" id="IPR020810">
    <property type="entry name" value="Enolase_C"/>
</dbReference>
<dbReference type="GO" id="GO:0000015">
    <property type="term" value="C:phosphopyruvate hydratase complex"/>
    <property type="evidence" value="ECO:0007669"/>
    <property type="project" value="InterPro"/>
</dbReference>
<reference evidence="15" key="1">
    <citation type="journal article" date="2020" name="mSystems">
        <title>Genome- and Community-Level Interaction Insights into Carbon Utilization and Element Cycling Functions of Hydrothermarchaeota in Hydrothermal Sediment.</title>
        <authorList>
            <person name="Zhou Z."/>
            <person name="Liu Y."/>
            <person name="Xu W."/>
            <person name="Pan J."/>
            <person name="Luo Z.H."/>
            <person name="Li M."/>
        </authorList>
    </citation>
    <scope>NUCLEOTIDE SEQUENCE [LARGE SCALE GENOMIC DNA]</scope>
    <source>
        <strain evidence="15">SpSt-906</strain>
    </source>
</reference>
<dbReference type="PANTHER" id="PTHR11902">
    <property type="entry name" value="ENOLASE"/>
    <property type="match status" value="1"/>
</dbReference>
<accession>A0A7C3YQB4</accession>
<evidence type="ECO:0000256" key="9">
    <source>
        <dbReference type="HAMAP-Rule" id="MF_00318"/>
    </source>
</evidence>
<dbReference type="AlphaFoldDB" id="A0A7C3YQB4"/>
<name>A0A7C3YQB4_UNCW3</name>
<comment type="pathway">
    <text evidence="1 9">Carbohydrate degradation; glycolysis; pyruvate from D-glyceraldehyde 3-phosphate: step 4/5.</text>
</comment>
<feature type="domain" description="Enolase C-terminal TIM barrel" evidence="13">
    <location>
        <begin position="136"/>
        <end position="422"/>
    </location>
</feature>
<evidence type="ECO:0000256" key="12">
    <source>
        <dbReference type="PIRSR" id="PIRSR001400-3"/>
    </source>
</evidence>
<evidence type="ECO:0000313" key="15">
    <source>
        <dbReference type="EMBL" id="HGE99591.1"/>
    </source>
</evidence>
<evidence type="ECO:0000256" key="7">
    <source>
        <dbReference type="ARBA" id="ARBA00023152"/>
    </source>
</evidence>
<feature type="binding site" evidence="11">
    <location>
        <position position="387"/>
    </location>
    <ligand>
        <name>substrate</name>
    </ligand>
</feature>
<evidence type="ECO:0000256" key="11">
    <source>
        <dbReference type="PIRSR" id="PIRSR001400-2"/>
    </source>
</evidence>
<evidence type="ECO:0000259" key="14">
    <source>
        <dbReference type="SMART" id="SM01193"/>
    </source>
</evidence>
<dbReference type="GO" id="GO:0000287">
    <property type="term" value="F:magnesium ion binding"/>
    <property type="evidence" value="ECO:0007669"/>
    <property type="project" value="UniProtKB-UniRule"/>
</dbReference>
<dbReference type="GO" id="GO:0005576">
    <property type="term" value="C:extracellular region"/>
    <property type="evidence" value="ECO:0007669"/>
    <property type="project" value="UniProtKB-SubCell"/>
</dbReference>
<evidence type="ECO:0000256" key="2">
    <source>
        <dbReference type="ARBA" id="ARBA00009604"/>
    </source>
</evidence>
<dbReference type="SUPFAM" id="SSF51604">
    <property type="entry name" value="Enolase C-terminal domain-like"/>
    <property type="match status" value="1"/>
</dbReference>
<comment type="cofactor">
    <cofactor evidence="9">
        <name>Mg(2+)</name>
        <dbReference type="ChEBI" id="CHEBI:18420"/>
    </cofactor>
    <text evidence="9">Binds a second Mg(2+) ion via substrate during catalysis.</text>
</comment>
<keyword evidence="9 12" id="KW-0479">Metal-binding</keyword>
<dbReference type="SFLD" id="SFLDF00002">
    <property type="entry name" value="enolase"/>
    <property type="match status" value="1"/>
</dbReference>
<comment type="cofactor">
    <cofactor evidence="12">
        <name>Mg(2+)</name>
        <dbReference type="ChEBI" id="CHEBI:18420"/>
    </cofactor>
    <text evidence="12">Mg(2+) is required for catalysis and for stabilizing the dimer.</text>
</comment>
<proteinExistence type="inferred from homology"/>
<dbReference type="CDD" id="cd03313">
    <property type="entry name" value="enolase"/>
    <property type="match status" value="1"/>
</dbReference>
<dbReference type="InterPro" id="IPR020809">
    <property type="entry name" value="Enolase_CS"/>
</dbReference>
<dbReference type="InterPro" id="IPR036849">
    <property type="entry name" value="Enolase-like_C_sf"/>
</dbReference>
<dbReference type="UniPathway" id="UPA00109">
    <property type="reaction ID" value="UER00187"/>
</dbReference>
<evidence type="ECO:0000256" key="10">
    <source>
        <dbReference type="PIRSR" id="PIRSR001400-1"/>
    </source>
</evidence>
<evidence type="ECO:0000259" key="13">
    <source>
        <dbReference type="SMART" id="SM01192"/>
    </source>
</evidence>
<feature type="binding site" evidence="11">
    <location>
        <position position="152"/>
    </location>
    <ligand>
        <name>substrate</name>
    </ligand>
</feature>
<feature type="binding site" evidence="11">
    <location>
        <position position="161"/>
    </location>
    <ligand>
        <name>substrate</name>
    </ligand>
</feature>
<keyword evidence="7 9" id="KW-0324">Glycolysis</keyword>
<dbReference type="PANTHER" id="PTHR11902:SF1">
    <property type="entry name" value="ENOLASE"/>
    <property type="match status" value="1"/>
</dbReference>
<dbReference type="PROSITE" id="PS00164">
    <property type="entry name" value="ENOLASE"/>
    <property type="match status" value="1"/>
</dbReference>
<feature type="binding site" evidence="11">
    <location>
        <begin position="363"/>
        <end position="366"/>
    </location>
    <ligand>
        <name>substrate</name>
    </ligand>
</feature>
<comment type="function">
    <text evidence="9">Catalyzes the reversible conversion of 2-phosphoglycerate (2-PG) into phosphoenolpyruvate (PEP). It is essential for the degradation of carbohydrates via glycolysis.</text>
</comment>
<dbReference type="GO" id="GO:0006096">
    <property type="term" value="P:glycolytic process"/>
    <property type="evidence" value="ECO:0007669"/>
    <property type="project" value="UniProtKB-UniRule"/>
</dbReference>